<feature type="signal peptide" evidence="1">
    <location>
        <begin position="1"/>
        <end position="19"/>
    </location>
</feature>
<name>A0A1M4WCU8_9SPHI</name>
<evidence type="ECO:0000313" key="3">
    <source>
        <dbReference type="Proteomes" id="UP000184287"/>
    </source>
</evidence>
<evidence type="ECO:0000313" key="2">
    <source>
        <dbReference type="EMBL" id="SHE78893.1"/>
    </source>
</evidence>
<dbReference type="RefSeq" id="WP_073228661.1">
    <property type="nucleotide sequence ID" value="NZ_FQUQ01000001.1"/>
</dbReference>
<dbReference type="STRING" id="288992.SAMN04488522_1011218"/>
<proteinExistence type="predicted"/>
<feature type="chain" id="PRO_5012974057" description="Lipoprotein" evidence="1">
    <location>
        <begin position="20"/>
        <end position="319"/>
    </location>
</feature>
<accession>A0A1M4WCU8</accession>
<dbReference type="AlphaFoldDB" id="A0A1M4WCU8"/>
<gene>
    <name evidence="2" type="ORF">SAMN04488522_1011218</name>
</gene>
<dbReference type="OrthoDB" id="713764at2"/>
<dbReference type="Proteomes" id="UP000184287">
    <property type="component" value="Unassembled WGS sequence"/>
</dbReference>
<organism evidence="2 3">
    <name type="scientific">Pedobacter caeni</name>
    <dbReference type="NCBI Taxonomy" id="288992"/>
    <lineage>
        <taxon>Bacteria</taxon>
        <taxon>Pseudomonadati</taxon>
        <taxon>Bacteroidota</taxon>
        <taxon>Sphingobacteriia</taxon>
        <taxon>Sphingobacteriales</taxon>
        <taxon>Sphingobacteriaceae</taxon>
        <taxon>Pedobacter</taxon>
    </lineage>
</organism>
<dbReference type="EMBL" id="FQUQ01000001">
    <property type="protein sequence ID" value="SHE78893.1"/>
    <property type="molecule type" value="Genomic_DNA"/>
</dbReference>
<evidence type="ECO:0008006" key="4">
    <source>
        <dbReference type="Google" id="ProtNLM"/>
    </source>
</evidence>
<evidence type="ECO:0000256" key="1">
    <source>
        <dbReference type="SAM" id="SignalP"/>
    </source>
</evidence>
<dbReference type="PROSITE" id="PS51257">
    <property type="entry name" value="PROKAR_LIPOPROTEIN"/>
    <property type="match status" value="1"/>
</dbReference>
<keyword evidence="3" id="KW-1185">Reference proteome</keyword>
<protein>
    <recommendedName>
        <fullName evidence="4">Lipoprotein</fullName>
    </recommendedName>
</protein>
<keyword evidence="1" id="KW-0732">Signal</keyword>
<sequence>MKKYYLIILALLAFTSCNGQEIVNTEFLNKLKYDPDRRAYGIQTTFYLPTEISVNDYPILKGYEFFGTNMPAFVDIAINRSGEQELKILIDLKNYKKQESPILKIILFKSTVNLSVIASAWTEPENKKLIEYELRSDGLSQDDLRKGYFAKTIKFKAKIPVQLISSDKSVPLKNSPELLDKLYNAMKQLTDDLNSKKDDQVVKAIQKAEYETAQLRGMKHEWVLNERKAILSNTFSLLPKDRCELKIYGNGKLATLVEKSKDVIKQSAITSTFKKKNPQSDVHQLYNLYYHQPDERAEMELIKFDGYAITRYGKKMPVP</sequence>
<reference evidence="3" key="1">
    <citation type="submission" date="2016-11" db="EMBL/GenBank/DDBJ databases">
        <authorList>
            <person name="Varghese N."/>
            <person name="Submissions S."/>
        </authorList>
    </citation>
    <scope>NUCLEOTIDE SEQUENCE [LARGE SCALE GENOMIC DNA]</scope>
    <source>
        <strain evidence="3">DSM 16990</strain>
    </source>
</reference>